<evidence type="ECO:0000313" key="2">
    <source>
        <dbReference type="EMBL" id="QTP55377.1"/>
    </source>
</evidence>
<dbReference type="Pfam" id="PF00685">
    <property type="entry name" value="Sulfotransfer_1"/>
    <property type="match status" value="1"/>
</dbReference>
<sequence length="250" mass="28996">MIYIHVGLPKTGTTALQKHFFPRLKNSRYLGVSQPRGTANSNIYKAFQIYSIGGMTYGDAERTILKEVKDPSEKLVLSEEMFTVSSHGVTWVEKLERVAELAKLFNDYKVIITTREPTEASLSYYIECYNKLFKKNGITWPQAVRYSLDMKIYHYDYLLGALQACFNTARLIILQYADIFDKQKDPMSNIFQEEVRFINAKENITDKEPGAIFTKQGIRIQAPSENEINEVKVHLEDNSRFFREFMKRVS</sequence>
<accession>A0ABX7W719</accession>
<dbReference type="Gene3D" id="3.40.50.300">
    <property type="entry name" value="P-loop containing nucleotide triphosphate hydrolases"/>
    <property type="match status" value="1"/>
</dbReference>
<dbReference type="InterPro" id="IPR027417">
    <property type="entry name" value="P-loop_NTPase"/>
</dbReference>
<dbReference type="RefSeq" id="WP_209537551.1">
    <property type="nucleotide sequence ID" value="NZ_CP053381.1"/>
</dbReference>
<name>A0ABX7W719_9GAMM</name>
<keyword evidence="3" id="KW-1185">Reference proteome</keyword>
<organism evidence="2 3">
    <name type="scientific">Billgrantia sulfidoxydans</name>
    <dbReference type="NCBI Taxonomy" id="2733484"/>
    <lineage>
        <taxon>Bacteria</taxon>
        <taxon>Pseudomonadati</taxon>
        <taxon>Pseudomonadota</taxon>
        <taxon>Gammaproteobacteria</taxon>
        <taxon>Oceanospirillales</taxon>
        <taxon>Halomonadaceae</taxon>
        <taxon>Billgrantia</taxon>
    </lineage>
</organism>
<dbReference type="EMBL" id="CP053381">
    <property type="protein sequence ID" value="QTP55377.1"/>
    <property type="molecule type" value="Genomic_DNA"/>
</dbReference>
<gene>
    <name evidence="2" type="ORF">HNO51_12190</name>
</gene>
<feature type="domain" description="Sulfotransferase" evidence="1">
    <location>
        <begin position="6"/>
        <end position="191"/>
    </location>
</feature>
<dbReference type="InterPro" id="IPR000863">
    <property type="entry name" value="Sulfotransferase_dom"/>
</dbReference>
<proteinExistence type="predicted"/>
<dbReference type="SUPFAM" id="SSF52540">
    <property type="entry name" value="P-loop containing nucleoside triphosphate hydrolases"/>
    <property type="match status" value="1"/>
</dbReference>
<reference evidence="2 3" key="1">
    <citation type="journal article" date="2021" name="Front. Microbiol.">
        <title>Aerobic Denitrification and Heterotrophic Sulfur Oxidation in the Genus Halomonas Revealed by Six Novel Species Characterizations and Genome-Based Analysis.</title>
        <authorList>
            <person name="Wang L."/>
            <person name="Shao Z."/>
        </authorList>
    </citation>
    <scope>NUCLEOTIDE SEQUENCE [LARGE SCALE GENOMIC DNA]</scope>
    <source>
        <strain evidence="2 3">MCCC 1A11059</strain>
    </source>
</reference>
<evidence type="ECO:0000259" key="1">
    <source>
        <dbReference type="Pfam" id="PF00685"/>
    </source>
</evidence>
<protein>
    <recommendedName>
        <fullName evidence="1">Sulfotransferase domain-containing protein</fullName>
    </recommendedName>
</protein>
<evidence type="ECO:0000313" key="3">
    <source>
        <dbReference type="Proteomes" id="UP000671868"/>
    </source>
</evidence>
<dbReference type="Proteomes" id="UP000671868">
    <property type="component" value="Chromosome"/>
</dbReference>